<reference evidence="1 2" key="1">
    <citation type="submission" date="2014-03" db="EMBL/GenBank/DDBJ databases">
        <title>Bradyrhizobium valentinum sp. nov., isolated from effective nodules of Lupinus mariae-josephae, a lupine endemic of basic-lime soils in Eastern Spain.</title>
        <authorList>
            <person name="Duran D."/>
            <person name="Rey L."/>
            <person name="Navarro A."/>
            <person name="Busquets A."/>
            <person name="Imperial J."/>
            <person name="Ruiz-Argueso T."/>
        </authorList>
    </citation>
    <scope>NUCLEOTIDE SEQUENCE [LARGE SCALE GENOMIC DNA]</scope>
    <source>
        <strain evidence="1 2">CCBAU 23086</strain>
    </source>
</reference>
<evidence type="ECO:0000313" key="2">
    <source>
        <dbReference type="Proteomes" id="UP000051660"/>
    </source>
</evidence>
<organism evidence="1 2">
    <name type="scientific">Bradyrhizobium lablabi</name>
    <dbReference type="NCBI Taxonomy" id="722472"/>
    <lineage>
        <taxon>Bacteria</taxon>
        <taxon>Pseudomonadati</taxon>
        <taxon>Pseudomonadota</taxon>
        <taxon>Alphaproteobacteria</taxon>
        <taxon>Hyphomicrobiales</taxon>
        <taxon>Nitrobacteraceae</taxon>
        <taxon>Bradyrhizobium</taxon>
    </lineage>
</organism>
<proteinExistence type="predicted"/>
<comment type="caution">
    <text evidence="1">The sequence shown here is derived from an EMBL/GenBank/DDBJ whole genome shotgun (WGS) entry which is preliminary data.</text>
</comment>
<gene>
    <name evidence="1" type="ORF">CQ14_08230</name>
</gene>
<dbReference type="Proteomes" id="UP000051660">
    <property type="component" value="Unassembled WGS sequence"/>
</dbReference>
<name>A0A0R3NBW9_9BRAD</name>
<dbReference type="AlphaFoldDB" id="A0A0R3NBW9"/>
<protein>
    <submittedName>
        <fullName evidence="1">Uncharacterized protein</fullName>
    </submittedName>
</protein>
<sequence length="61" mass="6895">MRIFERLRGRSRSDSAIERKLFEAITDDLLRKLGDETSIPPFIESKADCCSCCSADTKPSQ</sequence>
<accession>A0A0R3NBW9</accession>
<evidence type="ECO:0000313" key="1">
    <source>
        <dbReference type="EMBL" id="KRR27823.1"/>
    </source>
</evidence>
<dbReference type="EMBL" id="LLYB01000034">
    <property type="protein sequence ID" value="KRR27823.1"/>
    <property type="molecule type" value="Genomic_DNA"/>
</dbReference>